<sequence>MTAEAVDIKEATSGGVLRNNSFDGATITGANYADSWIDVKGNNWRIEDNTGVNSPQDGIQTHVVVDGWGTGNIITGNRLDVRGPGYGVSIDKPNKTRNIVSCTNTVTAANSGAFNVPCTR</sequence>
<dbReference type="Proteomes" id="UP000199013">
    <property type="component" value="Unassembled WGS sequence"/>
</dbReference>
<evidence type="ECO:0000313" key="1">
    <source>
        <dbReference type="EMBL" id="SBW19509.1"/>
    </source>
</evidence>
<name>A0A1C3NVK1_9ACTN</name>
<evidence type="ECO:0008006" key="3">
    <source>
        <dbReference type="Google" id="ProtNLM"/>
    </source>
</evidence>
<keyword evidence="2" id="KW-1185">Reference proteome</keyword>
<organism evidence="1 2">
    <name type="scientific">Candidatus Protofrankia californiensis</name>
    <dbReference type="NCBI Taxonomy" id="1839754"/>
    <lineage>
        <taxon>Bacteria</taxon>
        <taxon>Bacillati</taxon>
        <taxon>Actinomycetota</taxon>
        <taxon>Actinomycetes</taxon>
        <taxon>Frankiales</taxon>
        <taxon>Frankiaceae</taxon>
        <taxon>Protofrankia</taxon>
    </lineage>
</organism>
<dbReference type="EMBL" id="FLUV01000589">
    <property type="protein sequence ID" value="SBW19509.1"/>
    <property type="molecule type" value="Genomic_DNA"/>
</dbReference>
<reference evidence="2" key="1">
    <citation type="submission" date="2016-02" db="EMBL/GenBank/DDBJ databases">
        <authorList>
            <person name="Wibberg D."/>
        </authorList>
    </citation>
    <scope>NUCLEOTIDE SEQUENCE [LARGE SCALE GENOMIC DNA]</scope>
</reference>
<gene>
    <name evidence="1" type="ORF">FDG2_1419</name>
</gene>
<proteinExistence type="predicted"/>
<evidence type="ECO:0000313" key="2">
    <source>
        <dbReference type="Proteomes" id="UP000199013"/>
    </source>
</evidence>
<accession>A0A1C3NVK1</accession>
<dbReference type="AlphaFoldDB" id="A0A1C3NVK1"/>
<protein>
    <recommendedName>
        <fullName evidence="3">Right handed beta helix domain-containing protein</fullName>
    </recommendedName>
</protein>